<proteinExistence type="inferred from homology"/>
<accession>A0A078AQ56</accession>
<reference evidence="8 9" key="1">
    <citation type="submission" date="2014-06" db="EMBL/GenBank/DDBJ databases">
        <authorList>
            <person name="Swart Estienne"/>
        </authorList>
    </citation>
    <scope>NUCLEOTIDE SEQUENCE [LARGE SCALE GENOMIC DNA]</scope>
    <source>
        <strain evidence="8 9">130c</strain>
    </source>
</reference>
<dbReference type="InParanoid" id="A0A078AQ56"/>
<dbReference type="Pfam" id="PF00282">
    <property type="entry name" value="Pyridoxal_deC"/>
    <property type="match status" value="1"/>
</dbReference>
<sequence length="447" mass="52132">MKLSKIKKGIKLKSNQMFRRILSLTGKHSGPLIFYHEQFHELLQQELDAVKKHQLSFPIRQHDFQKMGVYLKYQLNNYGDSQQVNTDYYQLRTRQFENQIIKYFGELYNIPLECDLWGYMCSGSTESNFQAVYFAREYFRNHKNVAVIHTDKTHASINKAMYYLQLNTFGHVARSLNLEPPVGMKEWNDKVPHNSAGQMEFDSLKAILQPLAEQKIPVLIISNVGTTTSCSFDSTTAIINALKSQEFYNDSKNHWIHVDGAWCGPYIRYLEIASTTSRYNVLPIKTINEAKFDFSLKEVKSITTSIHKWIPNPFPSSVLLIKDTQLMPKDYKQNTTSKGHVPLFTWDFLMNRTLNDHLDDAVHAYNMANYVYQELIDLQDDLNVNLNIQKTSLGLNIRFKKPSDEICYKYGLMVIGDDAFIFIMPDKTKQLCDLFLDDFRNEMRQRK</sequence>
<evidence type="ECO:0000256" key="4">
    <source>
        <dbReference type="ARBA" id="ARBA00022898"/>
    </source>
</evidence>
<dbReference type="InterPro" id="IPR051151">
    <property type="entry name" value="Group_II_Decarboxylase"/>
</dbReference>
<evidence type="ECO:0000256" key="2">
    <source>
        <dbReference type="ARBA" id="ARBA00009533"/>
    </source>
</evidence>
<name>A0A078AQ56_STYLE</name>
<comment type="similarity">
    <text evidence="2 7">Belongs to the group II decarboxylase family.</text>
</comment>
<dbReference type="GO" id="GO:0019752">
    <property type="term" value="P:carboxylic acid metabolic process"/>
    <property type="evidence" value="ECO:0007669"/>
    <property type="project" value="InterPro"/>
</dbReference>
<evidence type="ECO:0000313" key="8">
    <source>
        <dbReference type="EMBL" id="CDW84520.1"/>
    </source>
</evidence>
<dbReference type="SUPFAM" id="SSF53383">
    <property type="entry name" value="PLP-dependent transferases"/>
    <property type="match status" value="1"/>
</dbReference>
<dbReference type="PANTHER" id="PTHR46101:SF18">
    <property type="entry name" value="HISTIDINE DECARBOXYLASE"/>
    <property type="match status" value="1"/>
</dbReference>
<dbReference type="PANTHER" id="PTHR46101">
    <property type="match status" value="1"/>
</dbReference>
<gene>
    <name evidence="8" type="primary">Contig12048.g12883</name>
    <name evidence="8" type="ORF">STYLEM_13584</name>
</gene>
<dbReference type="Proteomes" id="UP000039865">
    <property type="component" value="Unassembled WGS sequence"/>
</dbReference>
<dbReference type="GO" id="GO:0016831">
    <property type="term" value="F:carboxy-lyase activity"/>
    <property type="evidence" value="ECO:0007669"/>
    <property type="project" value="UniProtKB-KW"/>
</dbReference>
<keyword evidence="5 7" id="KW-0456">Lyase</keyword>
<evidence type="ECO:0000256" key="7">
    <source>
        <dbReference type="RuleBase" id="RU000382"/>
    </source>
</evidence>
<keyword evidence="4 6" id="KW-0663">Pyridoxal phosphate</keyword>
<dbReference type="InterPro" id="IPR002129">
    <property type="entry name" value="PyrdxlP-dep_de-COase"/>
</dbReference>
<dbReference type="OrthoDB" id="1857246at2759"/>
<evidence type="ECO:0000256" key="6">
    <source>
        <dbReference type="PIRSR" id="PIRSR602129-50"/>
    </source>
</evidence>
<feature type="modified residue" description="N6-(pyridoxal phosphate)lysine" evidence="6">
    <location>
        <position position="308"/>
    </location>
</feature>
<evidence type="ECO:0000256" key="5">
    <source>
        <dbReference type="ARBA" id="ARBA00023239"/>
    </source>
</evidence>
<keyword evidence="3" id="KW-0210">Decarboxylase</keyword>
<dbReference type="Gene3D" id="3.40.640.10">
    <property type="entry name" value="Type I PLP-dependent aspartate aminotransferase-like (Major domain)"/>
    <property type="match status" value="1"/>
</dbReference>
<evidence type="ECO:0000313" key="9">
    <source>
        <dbReference type="Proteomes" id="UP000039865"/>
    </source>
</evidence>
<comment type="cofactor">
    <cofactor evidence="1 6 7">
        <name>pyridoxal 5'-phosphate</name>
        <dbReference type="ChEBI" id="CHEBI:597326"/>
    </cofactor>
</comment>
<dbReference type="InterPro" id="IPR015424">
    <property type="entry name" value="PyrdxlP-dep_Trfase"/>
</dbReference>
<dbReference type="InterPro" id="IPR015421">
    <property type="entry name" value="PyrdxlP-dep_Trfase_major"/>
</dbReference>
<keyword evidence="9" id="KW-1185">Reference proteome</keyword>
<protein>
    <submittedName>
        <fullName evidence="8">Histidine decarboxylase</fullName>
    </submittedName>
</protein>
<dbReference type="EMBL" id="CCKQ01012883">
    <property type="protein sequence ID" value="CDW84520.1"/>
    <property type="molecule type" value="Genomic_DNA"/>
</dbReference>
<dbReference type="AlphaFoldDB" id="A0A078AQ56"/>
<dbReference type="GO" id="GO:0030170">
    <property type="term" value="F:pyridoxal phosphate binding"/>
    <property type="evidence" value="ECO:0007669"/>
    <property type="project" value="InterPro"/>
</dbReference>
<organism evidence="8 9">
    <name type="scientific">Stylonychia lemnae</name>
    <name type="common">Ciliate</name>
    <dbReference type="NCBI Taxonomy" id="5949"/>
    <lineage>
        <taxon>Eukaryota</taxon>
        <taxon>Sar</taxon>
        <taxon>Alveolata</taxon>
        <taxon>Ciliophora</taxon>
        <taxon>Intramacronucleata</taxon>
        <taxon>Spirotrichea</taxon>
        <taxon>Stichotrichia</taxon>
        <taxon>Sporadotrichida</taxon>
        <taxon>Oxytrichidae</taxon>
        <taxon>Stylonychinae</taxon>
        <taxon>Stylonychia</taxon>
    </lineage>
</organism>
<evidence type="ECO:0000256" key="3">
    <source>
        <dbReference type="ARBA" id="ARBA00022793"/>
    </source>
</evidence>
<evidence type="ECO:0000256" key="1">
    <source>
        <dbReference type="ARBA" id="ARBA00001933"/>
    </source>
</evidence>